<evidence type="ECO:0000256" key="9">
    <source>
        <dbReference type="ARBA" id="ARBA00022989"/>
    </source>
</evidence>
<evidence type="ECO:0000256" key="3">
    <source>
        <dbReference type="ARBA" id="ARBA00022448"/>
    </source>
</evidence>
<dbReference type="NCBIfam" id="TIGR00203">
    <property type="entry name" value="cydB"/>
    <property type="match status" value="1"/>
</dbReference>
<dbReference type="GO" id="GO:0019646">
    <property type="term" value="P:aerobic electron transport chain"/>
    <property type="evidence" value="ECO:0007669"/>
    <property type="project" value="TreeGrafter"/>
</dbReference>
<keyword evidence="8" id="KW-0249">Electron transport</keyword>
<keyword evidence="11 12" id="KW-0472">Membrane</keyword>
<evidence type="ECO:0000256" key="12">
    <source>
        <dbReference type="SAM" id="Phobius"/>
    </source>
</evidence>
<keyword evidence="14" id="KW-1185">Reference proteome</keyword>
<keyword evidence="7" id="KW-0479">Metal-binding</keyword>
<evidence type="ECO:0000256" key="5">
    <source>
        <dbReference type="ARBA" id="ARBA00022617"/>
    </source>
</evidence>
<dbReference type="Proteomes" id="UP000077164">
    <property type="component" value="Unassembled WGS sequence"/>
</dbReference>
<feature type="transmembrane region" description="Helical" evidence="12">
    <location>
        <begin position="121"/>
        <end position="146"/>
    </location>
</feature>
<name>A0A167UL63_9FLAO</name>
<comment type="subcellular location">
    <subcellularLocation>
        <location evidence="1">Cell membrane</location>
        <topology evidence="1">Multi-pass membrane protein</topology>
    </subcellularLocation>
</comment>
<evidence type="ECO:0000256" key="10">
    <source>
        <dbReference type="ARBA" id="ARBA00023004"/>
    </source>
</evidence>
<dbReference type="PANTHER" id="PTHR43141">
    <property type="entry name" value="CYTOCHROME BD2 SUBUNIT II"/>
    <property type="match status" value="1"/>
</dbReference>
<keyword evidence="4" id="KW-1003">Cell membrane</keyword>
<dbReference type="GO" id="GO:0070069">
    <property type="term" value="C:cytochrome complex"/>
    <property type="evidence" value="ECO:0007669"/>
    <property type="project" value="TreeGrafter"/>
</dbReference>
<dbReference type="GO" id="GO:0005886">
    <property type="term" value="C:plasma membrane"/>
    <property type="evidence" value="ECO:0007669"/>
    <property type="project" value="UniProtKB-SubCell"/>
</dbReference>
<feature type="transmembrane region" description="Helical" evidence="12">
    <location>
        <begin position="166"/>
        <end position="188"/>
    </location>
</feature>
<feature type="transmembrane region" description="Helical" evidence="12">
    <location>
        <begin position="12"/>
        <end position="37"/>
    </location>
</feature>
<feature type="transmembrane region" description="Helical" evidence="12">
    <location>
        <begin position="309"/>
        <end position="331"/>
    </location>
</feature>
<dbReference type="RefSeq" id="WP_066082532.1">
    <property type="nucleotide sequence ID" value="NZ_FRDK01000008.1"/>
</dbReference>
<dbReference type="PANTHER" id="PTHR43141:SF5">
    <property type="entry name" value="CYTOCHROME BD-I UBIQUINOL OXIDASE SUBUNIT 2"/>
    <property type="match status" value="1"/>
</dbReference>
<dbReference type="Pfam" id="PF02322">
    <property type="entry name" value="Cyt_bd_oxida_II"/>
    <property type="match status" value="1"/>
</dbReference>
<evidence type="ECO:0000313" key="14">
    <source>
        <dbReference type="Proteomes" id="UP000077164"/>
    </source>
</evidence>
<gene>
    <name evidence="13" type="ORF">FBFR_14340</name>
</gene>
<evidence type="ECO:0000256" key="2">
    <source>
        <dbReference type="ARBA" id="ARBA00007543"/>
    </source>
</evidence>
<dbReference type="OrthoDB" id="9776710at2"/>
<keyword evidence="6 12" id="KW-0812">Transmembrane</keyword>
<evidence type="ECO:0000256" key="6">
    <source>
        <dbReference type="ARBA" id="ARBA00022692"/>
    </source>
</evidence>
<dbReference type="GO" id="GO:0009055">
    <property type="term" value="F:electron transfer activity"/>
    <property type="evidence" value="ECO:0007669"/>
    <property type="project" value="TreeGrafter"/>
</dbReference>
<evidence type="ECO:0000256" key="8">
    <source>
        <dbReference type="ARBA" id="ARBA00022982"/>
    </source>
</evidence>
<feature type="transmembrane region" description="Helical" evidence="12">
    <location>
        <begin position="79"/>
        <end position="100"/>
    </location>
</feature>
<evidence type="ECO:0000256" key="4">
    <source>
        <dbReference type="ARBA" id="ARBA00022475"/>
    </source>
</evidence>
<evidence type="ECO:0000256" key="1">
    <source>
        <dbReference type="ARBA" id="ARBA00004651"/>
    </source>
</evidence>
<keyword evidence="9 12" id="KW-1133">Transmembrane helix</keyword>
<protein>
    <submittedName>
        <fullName evidence="13">Cytochrome D oxidase subunit I</fullName>
    </submittedName>
</protein>
<feature type="transmembrane region" description="Helical" evidence="12">
    <location>
        <begin position="236"/>
        <end position="255"/>
    </location>
</feature>
<comment type="caution">
    <text evidence="13">The sequence shown here is derived from an EMBL/GenBank/DDBJ whole genome shotgun (WGS) entry which is preliminary data.</text>
</comment>
<evidence type="ECO:0000256" key="11">
    <source>
        <dbReference type="ARBA" id="ARBA00023136"/>
    </source>
</evidence>
<dbReference type="InterPro" id="IPR003317">
    <property type="entry name" value="Cyt-d_oxidase_su2"/>
</dbReference>
<feature type="transmembrane region" description="Helical" evidence="12">
    <location>
        <begin position="262"/>
        <end position="283"/>
    </location>
</feature>
<keyword evidence="10" id="KW-0408">Iron</keyword>
<keyword evidence="3" id="KW-0813">Transport</keyword>
<evidence type="ECO:0000256" key="7">
    <source>
        <dbReference type="ARBA" id="ARBA00022723"/>
    </source>
</evidence>
<reference evidence="13 14" key="1">
    <citation type="submission" date="2016-03" db="EMBL/GenBank/DDBJ databases">
        <title>Draft genome sequence of Flavobacterium fryxellicola DSM 16209.</title>
        <authorList>
            <person name="Shin S.-K."/>
            <person name="Yi H."/>
        </authorList>
    </citation>
    <scope>NUCLEOTIDE SEQUENCE [LARGE SCALE GENOMIC DNA]</scope>
    <source>
        <strain evidence="13 14">DSM 16209</strain>
    </source>
</reference>
<organism evidence="13 14">
    <name type="scientific">Flavobacterium fryxellicola</name>
    <dbReference type="NCBI Taxonomy" id="249352"/>
    <lineage>
        <taxon>Bacteria</taxon>
        <taxon>Pseudomonadati</taxon>
        <taxon>Bacteroidota</taxon>
        <taxon>Flavobacteriia</taxon>
        <taxon>Flavobacteriales</taxon>
        <taxon>Flavobacteriaceae</taxon>
        <taxon>Flavobacterium</taxon>
    </lineage>
</organism>
<evidence type="ECO:0000313" key="13">
    <source>
        <dbReference type="EMBL" id="OAB25680.1"/>
    </source>
</evidence>
<dbReference type="GO" id="GO:0016682">
    <property type="term" value="F:oxidoreductase activity, acting on diphenols and related substances as donors, oxygen as acceptor"/>
    <property type="evidence" value="ECO:0007669"/>
    <property type="project" value="TreeGrafter"/>
</dbReference>
<dbReference type="PIRSF" id="PIRSF000267">
    <property type="entry name" value="Cyt_oxidse_sub2"/>
    <property type="match status" value="1"/>
</dbReference>
<comment type="similarity">
    <text evidence="2">Belongs to the cytochrome ubiquinol oxidase subunit 2 family.</text>
</comment>
<dbReference type="EMBL" id="LVJE01000044">
    <property type="protein sequence ID" value="OAB25680.1"/>
    <property type="molecule type" value="Genomic_DNA"/>
</dbReference>
<dbReference type="AlphaFoldDB" id="A0A167UL63"/>
<dbReference type="GO" id="GO:0046872">
    <property type="term" value="F:metal ion binding"/>
    <property type="evidence" value="ECO:0007669"/>
    <property type="project" value="UniProtKB-KW"/>
</dbReference>
<proteinExistence type="inferred from homology"/>
<dbReference type="STRING" id="249352.SAMN05444395_10876"/>
<accession>A0A167UL63</accession>
<keyword evidence="5" id="KW-0349">Heme</keyword>
<feature type="transmembrane region" description="Helical" evidence="12">
    <location>
        <begin position="200"/>
        <end position="224"/>
    </location>
</feature>
<sequence>MEYFLGIDYPTLWYLVIGLLFSGYAILEGFDFGAGAWHLFLKKDLSRRVAINAIAPVWDANQVWLVIGGGALFAGFPVMYATMLSAMYVPFMLFLMFNVLRAAAIKFRSDEEMLWWRKTWDIIYSVSSIMIAFLLGVVLGNILQGFPLGENHTYQGGVFFSFLNPYAILVGFTTLSLFMTQGAIFLLLKTEGRLHARLTLLLKKGMLFFIITFGITTLYTLIFIPEVTETFRNNPIYFGAPILSFLAVANVPRLASKKKYMLALVFSSLTMALLLGLVALQLYPTLLISTIDPKFSVTIYNAASSQKSLGIMLTIVLIGTPLLAGYFFFLYKTFNGKVKLDDTSY</sequence>